<proteinExistence type="predicted"/>
<dbReference type="PROSITE" id="PS51257">
    <property type="entry name" value="PROKAR_LIPOPROTEIN"/>
    <property type="match status" value="1"/>
</dbReference>
<accession>A0ABU1SGT3</accession>
<dbReference type="Proteomes" id="UP001259347">
    <property type="component" value="Unassembled WGS sequence"/>
</dbReference>
<name>A0ABU1SGT3_9MICO</name>
<reference evidence="1 2" key="1">
    <citation type="submission" date="2023-07" db="EMBL/GenBank/DDBJ databases">
        <title>Sorghum-associated microbial communities from plants grown in Nebraska, USA.</title>
        <authorList>
            <person name="Schachtman D."/>
        </authorList>
    </citation>
    <scope>NUCLEOTIDE SEQUENCE [LARGE SCALE GENOMIC DNA]</scope>
    <source>
        <strain evidence="1 2">2980</strain>
    </source>
</reference>
<gene>
    <name evidence="1" type="ORF">J2Y69_003107</name>
</gene>
<evidence type="ECO:0000313" key="2">
    <source>
        <dbReference type="Proteomes" id="UP001259347"/>
    </source>
</evidence>
<keyword evidence="2" id="KW-1185">Reference proteome</keyword>
<protein>
    <recommendedName>
        <fullName evidence="3">Secreted protein</fullName>
    </recommendedName>
</protein>
<comment type="caution">
    <text evidence="1">The sequence shown here is derived from an EMBL/GenBank/DDBJ whole genome shotgun (WGS) entry which is preliminary data.</text>
</comment>
<sequence length="131" mass="13702">MRHALRGILLVVAGAVLTGCSGICQPSPLGISPDSVRQGDSITVSALPSTCDLGLDKDQEYVVRLTFPGSPGSTVERRVEVNEDGEFSVLVPVPDTAPSGKAQVFVIGSPLDKCDREGSCAGYQAPFTVLR</sequence>
<organism evidence="1 2">
    <name type="scientific">Microbacterium resistens</name>
    <dbReference type="NCBI Taxonomy" id="156977"/>
    <lineage>
        <taxon>Bacteria</taxon>
        <taxon>Bacillati</taxon>
        <taxon>Actinomycetota</taxon>
        <taxon>Actinomycetes</taxon>
        <taxon>Micrococcales</taxon>
        <taxon>Microbacteriaceae</taxon>
        <taxon>Microbacterium</taxon>
    </lineage>
</organism>
<evidence type="ECO:0008006" key="3">
    <source>
        <dbReference type="Google" id="ProtNLM"/>
    </source>
</evidence>
<evidence type="ECO:0000313" key="1">
    <source>
        <dbReference type="EMBL" id="MDR6868488.1"/>
    </source>
</evidence>
<dbReference type="RefSeq" id="WP_310022359.1">
    <property type="nucleotide sequence ID" value="NZ_JAVDUM010000015.1"/>
</dbReference>
<dbReference type="EMBL" id="JAVDUM010000015">
    <property type="protein sequence ID" value="MDR6868488.1"/>
    <property type="molecule type" value="Genomic_DNA"/>
</dbReference>